<accession>A0ACD3BD95</accession>
<evidence type="ECO:0000313" key="1">
    <source>
        <dbReference type="EMBL" id="TFK75582.1"/>
    </source>
</evidence>
<reference evidence="1 2" key="1">
    <citation type="journal article" date="2019" name="Nat. Ecol. Evol.">
        <title>Megaphylogeny resolves global patterns of mushroom evolution.</title>
        <authorList>
            <person name="Varga T."/>
            <person name="Krizsan K."/>
            <person name="Foldi C."/>
            <person name="Dima B."/>
            <person name="Sanchez-Garcia M."/>
            <person name="Sanchez-Ramirez S."/>
            <person name="Szollosi G.J."/>
            <person name="Szarkandi J.G."/>
            <person name="Papp V."/>
            <person name="Albert L."/>
            <person name="Andreopoulos W."/>
            <person name="Angelini C."/>
            <person name="Antonin V."/>
            <person name="Barry K.W."/>
            <person name="Bougher N.L."/>
            <person name="Buchanan P."/>
            <person name="Buyck B."/>
            <person name="Bense V."/>
            <person name="Catcheside P."/>
            <person name="Chovatia M."/>
            <person name="Cooper J."/>
            <person name="Damon W."/>
            <person name="Desjardin D."/>
            <person name="Finy P."/>
            <person name="Geml J."/>
            <person name="Haridas S."/>
            <person name="Hughes K."/>
            <person name="Justo A."/>
            <person name="Karasinski D."/>
            <person name="Kautmanova I."/>
            <person name="Kiss B."/>
            <person name="Kocsube S."/>
            <person name="Kotiranta H."/>
            <person name="LaButti K.M."/>
            <person name="Lechner B.E."/>
            <person name="Liimatainen K."/>
            <person name="Lipzen A."/>
            <person name="Lukacs Z."/>
            <person name="Mihaltcheva S."/>
            <person name="Morgado L.N."/>
            <person name="Niskanen T."/>
            <person name="Noordeloos M.E."/>
            <person name="Ohm R.A."/>
            <person name="Ortiz-Santana B."/>
            <person name="Ovrebo C."/>
            <person name="Racz N."/>
            <person name="Riley R."/>
            <person name="Savchenko A."/>
            <person name="Shiryaev A."/>
            <person name="Soop K."/>
            <person name="Spirin V."/>
            <person name="Szebenyi C."/>
            <person name="Tomsovsky M."/>
            <person name="Tulloss R.E."/>
            <person name="Uehling J."/>
            <person name="Grigoriev I.V."/>
            <person name="Vagvolgyi C."/>
            <person name="Papp T."/>
            <person name="Martin F.M."/>
            <person name="Miettinen O."/>
            <person name="Hibbett D.S."/>
            <person name="Nagy L.G."/>
        </authorList>
    </citation>
    <scope>NUCLEOTIDE SEQUENCE [LARGE SCALE GENOMIC DNA]</scope>
    <source>
        <strain evidence="1 2">NL-1719</strain>
    </source>
</reference>
<protein>
    <submittedName>
        <fullName evidence="1">Uncharacterized protein</fullName>
    </submittedName>
</protein>
<sequence length="75" mass="8277">MTKLFSLLLNYSRVVGVAGPFVAHGAGAVQAIIPTVNHNSPRRKNTSGSGRKKSKAPKTGDKRRKIKTWARRWYG</sequence>
<organism evidence="1 2">
    <name type="scientific">Pluteus cervinus</name>
    <dbReference type="NCBI Taxonomy" id="181527"/>
    <lineage>
        <taxon>Eukaryota</taxon>
        <taxon>Fungi</taxon>
        <taxon>Dikarya</taxon>
        <taxon>Basidiomycota</taxon>
        <taxon>Agaricomycotina</taxon>
        <taxon>Agaricomycetes</taxon>
        <taxon>Agaricomycetidae</taxon>
        <taxon>Agaricales</taxon>
        <taxon>Pluteineae</taxon>
        <taxon>Pluteaceae</taxon>
        <taxon>Pluteus</taxon>
    </lineage>
</organism>
<evidence type="ECO:0000313" key="2">
    <source>
        <dbReference type="Proteomes" id="UP000308600"/>
    </source>
</evidence>
<gene>
    <name evidence="1" type="ORF">BDN72DRAFT_831869</name>
</gene>
<dbReference type="Proteomes" id="UP000308600">
    <property type="component" value="Unassembled WGS sequence"/>
</dbReference>
<name>A0ACD3BD95_9AGAR</name>
<proteinExistence type="predicted"/>
<keyword evidence="2" id="KW-1185">Reference proteome</keyword>
<dbReference type="EMBL" id="ML208262">
    <property type="protein sequence ID" value="TFK75582.1"/>
    <property type="molecule type" value="Genomic_DNA"/>
</dbReference>